<evidence type="ECO:0000313" key="1">
    <source>
        <dbReference type="EMBL" id="GFH32710.1"/>
    </source>
</evidence>
<name>A0A6A0AII4_HAELA</name>
<dbReference type="AlphaFoldDB" id="A0A6A0AII4"/>
<dbReference type="Proteomes" id="UP000485058">
    <property type="component" value="Unassembled WGS sequence"/>
</dbReference>
<reference evidence="1 2" key="1">
    <citation type="submission" date="2020-02" db="EMBL/GenBank/DDBJ databases">
        <title>Draft genome sequence of Haematococcus lacustris strain NIES-144.</title>
        <authorList>
            <person name="Morimoto D."/>
            <person name="Nakagawa S."/>
            <person name="Yoshida T."/>
            <person name="Sawayama S."/>
        </authorList>
    </citation>
    <scope>NUCLEOTIDE SEQUENCE [LARGE SCALE GENOMIC DNA]</scope>
    <source>
        <strain evidence="1 2">NIES-144</strain>
    </source>
</reference>
<sequence>MVDHVGKQLETAFSNMLTLLFASRLKKSVSLAGAKGAGWWAPASVVQASVHLCAPHGVWHGRQLSAGGGWGGGLEEGEQVTDDWLEEPANRGRLLRHAVHTTREIEAAMAA</sequence>
<dbReference type="EMBL" id="BLLF01007011">
    <property type="protein sequence ID" value="GFH32710.1"/>
    <property type="molecule type" value="Genomic_DNA"/>
</dbReference>
<accession>A0A6A0AII4</accession>
<evidence type="ECO:0000313" key="2">
    <source>
        <dbReference type="Proteomes" id="UP000485058"/>
    </source>
</evidence>
<gene>
    <name evidence="1" type="ORF">HaLaN_31975</name>
</gene>
<organism evidence="1 2">
    <name type="scientific">Haematococcus lacustris</name>
    <name type="common">Green alga</name>
    <name type="synonym">Haematococcus pluvialis</name>
    <dbReference type="NCBI Taxonomy" id="44745"/>
    <lineage>
        <taxon>Eukaryota</taxon>
        <taxon>Viridiplantae</taxon>
        <taxon>Chlorophyta</taxon>
        <taxon>core chlorophytes</taxon>
        <taxon>Chlorophyceae</taxon>
        <taxon>CS clade</taxon>
        <taxon>Chlamydomonadales</taxon>
        <taxon>Haematococcaceae</taxon>
        <taxon>Haematococcus</taxon>
    </lineage>
</organism>
<comment type="caution">
    <text evidence="1">The sequence shown here is derived from an EMBL/GenBank/DDBJ whole genome shotgun (WGS) entry which is preliminary data.</text>
</comment>
<protein>
    <submittedName>
        <fullName evidence="1">Uncharacterized protein</fullName>
    </submittedName>
</protein>
<keyword evidence="2" id="KW-1185">Reference proteome</keyword>
<proteinExistence type="predicted"/>